<evidence type="ECO:0000313" key="3">
    <source>
        <dbReference type="Proteomes" id="UP000823847"/>
    </source>
</evidence>
<reference evidence="2" key="2">
    <citation type="submission" date="2021-04" db="EMBL/GenBank/DDBJ databases">
        <authorList>
            <person name="Gilroy R."/>
        </authorList>
    </citation>
    <scope>NUCLEOTIDE SEQUENCE</scope>
    <source>
        <strain evidence="2">ChiHecec2B26-12326</strain>
    </source>
</reference>
<sequence length="157" mass="17327">MAVTKIRKLSSWTLLIISLITIVVLGIFFGGGVEDPAAEVKNYIYTGLLLDWTYIVFFLTIAVMIVLALWQFASIIKTNPKSAVTSLIVLALFALMLIITYSMGDGTPLTTLNADAQTYNTEFWLKATDMWIQSTIVLFIAIVAVICAGTVKRILNK</sequence>
<feature type="transmembrane region" description="Helical" evidence="1">
    <location>
        <begin position="52"/>
        <end position="72"/>
    </location>
</feature>
<keyword evidence="1" id="KW-0472">Membrane</keyword>
<gene>
    <name evidence="2" type="ORF">H9848_09130</name>
</gene>
<feature type="transmembrane region" description="Helical" evidence="1">
    <location>
        <begin position="130"/>
        <end position="151"/>
    </location>
</feature>
<proteinExistence type="predicted"/>
<reference evidence="2" key="1">
    <citation type="journal article" date="2021" name="PeerJ">
        <title>Extensive microbial diversity within the chicken gut microbiome revealed by metagenomics and culture.</title>
        <authorList>
            <person name="Gilroy R."/>
            <person name="Ravi A."/>
            <person name="Getino M."/>
            <person name="Pursley I."/>
            <person name="Horton D.L."/>
            <person name="Alikhan N.F."/>
            <person name="Baker D."/>
            <person name="Gharbi K."/>
            <person name="Hall N."/>
            <person name="Watson M."/>
            <person name="Adriaenssens E.M."/>
            <person name="Foster-Nyarko E."/>
            <person name="Jarju S."/>
            <person name="Secka A."/>
            <person name="Antonio M."/>
            <person name="Oren A."/>
            <person name="Chaudhuri R.R."/>
            <person name="La Ragione R."/>
            <person name="Hildebrand F."/>
            <person name="Pallen M.J."/>
        </authorList>
    </citation>
    <scope>NUCLEOTIDE SEQUENCE</scope>
    <source>
        <strain evidence="2">ChiHecec2B26-12326</strain>
    </source>
</reference>
<dbReference type="EMBL" id="DXEN01000069">
    <property type="protein sequence ID" value="HIX86750.1"/>
    <property type="molecule type" value="Genomic_DNA"/>
</dbReference>
<protein>
    <submittedName>
        <fullName evidence="2">Uncharacterized protein</fullName>
    </submittedName>
</protein>
<keyword evidence="1" id="KW-0812">Transmembrane</keyword>
<name>A0A9D1XSX0_9BACT</name>
<evidence type="ECO:0000313" key="2">
    <source>
        <dbReference type="EMBL" id="HIX86750.1"/>
    </source>
</evidence>
<accession>A0A9D1XSX0</accession>
<organism evidence="2 3">
    <name type="scientific">Candidatus Parabacteroides intestinigallinarum</name>
    <dbReference type="NCBI Taxonomy" id="2838722"/>
    <lineage>
        <taxon>Bacteria</taxon>
        <taxon>Pseudomonadati</taxon>
        <taxon>Bacteroidota</taxon>
        <taxon>Bacteroidia</taxon>
        <taxon>Bacteroidales</taxon>
        <taxon>Tannerellaceae</taxon>
        <taxon>Parabacteroides</taxon>
    </lineage>
</organism>
<dbReference type="Proteomes" id="UP000823847">
    <property type="component" value="Unassembled WGS sequence"/>
</dbReference>
<feature type="transmembrane region" description="Helical" evidence="1">
    <location>
        <begin position="84"/>
        <end position="103"/>
    </location>
</feature>
<evidence type="ECO:0000256" key="1">
    <source>
        <dbReference type="SAM" id="Phobius"/>
    </source>
</evidence>
<dbReference type="AlphaFoldDB" id="A0A9D1XSX0"/>
<comment type="caution">
    <text evidence="2">The sequence shown here is derived from an EMBL/GenBank/DDBJ whole genome shotgun (WGS) entry which is preliminary data.</text>
</comment>
<feature type="transmembrane region" description="Helical" evidence="1">
    <location>
        <begin position="12"/>
        <end position="32"/>
    </location>
</feature>
<keyword evidence="1" id="KW-1133">Transmembrane helix</keyword>